<dbReference type="InterPro" id="IPR022755">
    <property type="entry name" value="Znf_C2H2_jaz"/>
</dbReference>
<dbReference type="GO" id="GO:0008270">
    <property type="term" value="F:zinc ion binding"/>
    <property type="evidence" value="ECO:0007669"/>
    <property type="project" value="UniProtKB-KW"/>
</dbReference>
<dbReference type="SUPFAM" id="SSF57667">
    <property type="entry name" value="beta-beta-alpha zinc fingers"/>
    <property type="match status" value="1"/>
</dbReference>
<dbReference type="InterPro" id="IPR036869">
    <property type="entry name" value="J_dom_sf"/>
</dbReference>
<keyword evidence="4" id="KW-0175">Coiled coil</keyword>
<protein>
    <submittedName>
        <fullName evidence="7">Putative transcription factor C2H2 family</fullName>
    </submittedName>
</protein>
<feature type="region of interest" description="Disordered" evidence="5">
    <location>
        <begin position="447"/>
        <end position="557"/>
    </location>
</feature>
<organism evidence="7 8">
    <name type="scientific">Rosa chinensis</name>
    <name type="common">China rose</name>
    <dbReference type="NCBI Taxonomy" id="74649"/>
    <lineage>
        <taxon>Eukaryota</taxon>
        <taxon>Viridiplantae</taxon>
        <taxon>Streptophyta</taxon>
        <taxon>Embryophyta</taxon>
        <taxon>Tracheophyta</taxon>
        <taxon>Spermatophyta</taxon>
        <taxon>Magnoliopsida</taxon>
        <taxon>eudicotyledons</taxon>
        <taxon>Gunneridae</taxon>
        <taxon>Pentapetalae</taxon>
        <taxon>rosids</taxon>
        <taxon>fabids</taxon>
        <taxon>Rosales</taxon>
        <taxon>Rosaceae</taxon>
        <taxon>Rosoideae</taxon>
        <taxon>Rosoideae incertae sedis</taxon>
        <taxon>Rosa</taxon>
    </lineage>
</organism>
<dbReference type="Gene3D" id="1.10.287.110">
    <property type="entry name" value="DnaJ domain"/>
    <property type="match status" value="1"/>
</dbReference>
<sequence length="557" mass="65673">MVKFNQRFDFYELLGIEPEDLLDLDLDDAERYVEKAYKETARRIHPDKVRVAGLSEAEAQEKQDEATAKFQELQKAYNVIKDPMQRADYDLYRKKNFTPETFKPNLVPTEGLRFSGYSNEGRGFFKVYGDVFEKIYANEVAFQEEKKLPPDSVIKPPEIGDEHRPYPAVVQFYNYWLNFGTIMDFTWEEPHDEYDLAAAPTKKGVAVMRRKNIKARKRAKNEYNNKVRRLAQNVKRRDIRVLEMMAHREEERKKEMEEEKERRRRLKKEKMEKALEFEEPEWTKPVERKRKYGVEEKEEEEREEWECVVCRKEFKSEKQCLNHEMSKKHRDMVAVLMGLKHRDLVEEVLELMEEEGDEDKELEHDGVDEVLEGEGEEEKESESEDEVSECVDENPKEEVVDGDEEEEENKEDDEMEVLEAMVARRKTSVKVGEPIFEPMATIIVVEEDEVDMEHEETKNMDKNGGEKKQRRRRSVKSTRINEHDDKKESKSDSSAESCVDNGSEDEQKRKKGGKKEKRSKRNTKSNGENEDSGVKNSKSSNRIRYAGKKSRGDFTKH</sequence>
<dbReference type="PANTHER" id="PTHR45495">
    <property type="entry name" value="DNAJ PROTEIN JJJ1 HOMOLOG"/>
    <property type="match status" value="1"/>
</dbReference>
<feature type="compositionally biased region" description="Acidic residues" evidence="5">
    <location>
        <begin position="368"/>
        <end position="392"/>
    </location>
</feature>
<dbReference type="Pfam" id="PF00226">
    <property type="entry name" value="DnaJ"/>
    <property type="match status" value="1"/>
</dbReference>
<feature type="compositionally biased region" description="Basic and acidic residues" evidence="5">
    <location>
        <begin position="479"/>
        <end position="493"/>
    </location>
</feature>
<dbReference type="Pfam" id="PF12171">
    <property type="entry name" value="zf-C2H2_jaz"/>
    <property type="match status" value="1"/>
</dbReference>
<feature type="compositionally biased region" description="Basic residues" evidence="5">
    <location>
        <begin position="509"/>
        <end position="523"/>
    </location>
</feature>
<keyword evidence="3" id="KW-0862">Zinc</keyword>
<dbReference type="InterPro" id="IPR013087">
    <property type="entry name" value="Znf_C2H2_type"/>
</dbReference>
<dbReference type="STRING" id="74649.A0A2P6P334"/>
<feature type="compositionally biased region" description="Acidic residues" evidence="5">
    <location>
        <begin position="400"/>
        <end position="415"/>
    </location>
</feature>
<proteinExistence type="predicted"/>
<dbReference type="PROSITE" id="PS00028">
    <property type="entry name" value="ZINC_FINGER_C2H2_1"/>
    <property type="match status" value="1"/>
</dbReference>
<keyword evidence="2" id="KW-0863">Zinc-finger</keyword>
<evidence type="ECO:0000313" key="8">
    <source>
        <dbReference type="Proteomes" id="UP000238479"/>
    </source>
</evidence>
<dbReference type="Pfam" id="PF21884">
    <property type="entry name" value="ZUO1-like_ZHD"/>
    <property type="match status" value="1"/>
</dbReference>
<feature type="domain" description="J" evidence="6">
    <location>
        <begin position="9"/>
        <end position="93"/>
    </location>
</feature>
<dbReference type="PROSITE" id="PS50076">
    <property type="entry name" value="DNAJ_2"/>
    <property type="match status" value="1"/>
</dbReference>
<reference evidence="7 8" key="1">
    <citation type="journal article" date="2018" name="Nat. Genet.">
        <title>The Rosa genome provides new insights in the design of modern roses.</title>
        <authorList>
            <person name="Bendahmane M."/>
        </authorList>
    </citation>
    <scope>NUCLEOTIDE SEQUENCE [LARGE SCALE GENOMIC DNA]</scope>
    <source>
        <strain evidence="8">cv. Old Blush</strain>
    </source>
</reference>
<dbReference type="PRINTS" id="PR00625">
    <property type="entry name" value="JDOMAIN"/>
</dbReference>
<dbReference type="Proteomes" id="UP000238479">
    <property type="component" value="Chromosome 7"/>
</dbReference>
<evidence type="ECO:0000256" key="1">
    <source>
        <dbReference type="ARBA" id="ARBA00022723"/>
    </source>
</evidence>
<dbReference type="Gramene" id="PRQ16329">
    <property type="protein sequence ID" value="PRQ16329"/>
    <property type="gene ID" value="RchiOBHm_Chr7g0183051"/>
</dbReference>
<evidence type="ECO:0000256" key="5">
    <source>
        <dbReference type="SAM" id="MobiDB-lite"/>
    </source>
</evidence>
<evidence type="ECO:0000256" key="3">
    <source>
        <dbReference type="ARBA" id="ARBA00022833"/>
    </source>
</evidence>
<feature type="coiled-coil region" evidence="4">
    <location>
        <begin position="213"/>
        <end position="276"/>
    </location>
</feature>
<comment type="caution">
    <text evidence="7">The sequence shown here is derived from an EMBL/GenBank/DDBJ whole genome shotgun (WGS) entry which is preliminary data.</text>
</comment>
<keyword evidence="1" id="KW-0479">Metal-binding</keyword>
<dbReference type="EMBL" id="PDCK01000045">
    <property type="protein sequence ID" value="PRQ16329.1"/>
    <property type="molecule type" value="Genomic_DNA"/>
</dbReference>
<name>A0A2P6P334_ROSCH</name>
<evidence type="ECO:0000313" key="7">
    <source>
        <dbReference type="EMBL" id="PRQ16329.1"/>
    </source>
</evidence>
<keyword evidence="8" id="KW-1185">Reference proteome</keyword>
<feature type="compositionally biased region" description="Basic and acidic residues" evidence="5">
    <location>
        <begin position="455"/>
        <end position="467"/>
    </location>
</feature>
<dbReference type="SMART" id="SM00271">
    <property type="entry name" value="DnaJ"/>
    <property type="match status" value="1"/>
</dbReference>
<dbReference type="AlphaFoldDB" id="A0A2P6P334"/>
<dbReference type="InterPro" id="IPR054076">
    <property type="entry name" value="ZUO1-like_ZHD"/>
</dbReference>
<evidence type="ECO:0000256" key="4">
    <source>
        <dbReference type="SAM" id="Coils"/>
    </source>
</evidence>
<accession>A0A2P6P334</accession>
<dbReference type="Gene3D" id="3.30.160.60">
    <property type="entry name" value="Classic Zinc Finger"/>
    <property type="match status" value="1"/>
</dbReference>
<feature type="region of interest" description="Disordered" evidence="5">
    <location>
        <begin position="354"/>
        <end position="415"/>
    </location>
</feature>
<evidence type="ECO:0000256" key="2">
    <source>
        <dbReference type="ARBA" id="ARBA00022771"/>
    </source>
</evidence>
<gene>
    <name evidence="7" type="ORF">RchiOBHm_Chr7g0183051</name>
</gene>
<dbReference type="InterPro" id="IPR001623">
    <property type="entry name" value="DnaJ_domain"/>
</dbReference>
<dbReference type="CDD" id="cd06257">
    <property type="entry name" value="DnaJ"/>
    <property type="match status" value="1"/>
</dbReference>
<dbReference type="PANTHER" id="PTHR45495:SF1">
    <property type="entry name" value="DNAJ PROTEIN JJJ1 HOMOLOG"/>
    <property type="match status" value="1"/>
</dbReference>
<dbReference type="InterPro" id="IPR036236">
    <property type="entry name" value="Znf_C2H2_sf"/>
</dbReference>
<dbReference type="InterPro" id="IPR044648">
    <property type="entry name" value="JJJ1_plant"/>
</dbReference>
<dbReference type="SUPFAM" id="SSF46565">
    <property type="entry name" value="Chaperone J-domain"/>
    <property type="match status" value="1"/>
</dbReference>
<evidence type="ECO:0000259" key="6">
    <source>
        <dbReference type="PROSITE" id="PS50076"/>
    </source>
</evidence>